<sequence length="999" mass="108681">MRRLKNVFRSGSETTNPASSRAVWQRRRQGSEGEPLKPQPEAASSELQRDEQTTEAGPSTANKLSSSAAAAPVDNTETGSNVQHAQDTGELPSRSKNGTRRLKRMVACIRGSLSQDDDPITGTQPQTTQESAREGRTSSIPLSSNPIELDTAEGPSTTAGKSVRFNDPKERRKTSGQTTHSQDSSQTEDTICRDPAQRINMPFQEEPLEEWGWPGLMLYCPESSSNTKTHIQESSDPFSDGKAADVRQAKPGPSRRSAGTSREESSRASEGTLEPIAETDFDTIEPVIEPAEPDHADSQRASSANSQTSRVSWSSTLDAPKAISAFNRMASQFGIPIAIPDDDTPSPPAEGNPAAEEQGPSRRGFGLLGKVRKVRSSLDANTTPLAPPPKLRRMKTFANLRRPTPMTSLQGRSIETLARLGGYGYLMLKDLGPCPVQLPAYIVATLMFLHKYGLDTPEIFIQSGDLKTAIRLYDHFASQVLEVEKDESKISLTMRVVAMPQLREDSAPVLSVAWALKAVLAGLPNGILGSVRLYQVLREMYYHSIPNQSHQLRVPDCISDASPMTAARVQLMCLALIALAPEMQRDLICAVFGLLSLLVNAETNVQDQPGMELRDPVASPNFHELVRVFGPLLLGPRGQEDREGASTEVEKEIDDQRVAVTTLDKSTLLYLDMSTNLKSAMPSGLPSGLSSGLPPGLGNNINIDPSPFTTSFSGDFLGLPIPDDDQLWGLSPISPMATGWDKPDSAAFANSALERDLKNAQVRNGQPTPPPYDDQGRDLSLDMLESASKRRRAREYKTAAASLSPDLDEAPHERAKRAKFLERNRLAASKCRQKKKEHTQLLEFNFKEQSEKKEKLIGEIARLRSEILGLKNEVLKHAQCGDEPIKLHLAQMVKKITDNDAPPAGTLPDSPVRIPDNNPSVSPLEPNPAPVTTAAPVSVPAAPATMSFGFDDPLQLEPAAAAAAEAFEQQMRRESEASLVSEGSYSFSAEDTFDDLINV</sequence>
<dbReference type="Pfam" id="PF00170">
    <property type="entry name" value="bZIP_1"/>
    <property type="match status" value="1"/>
</dbReference>
<comment type="subcellular location">
    <subcellularLocation>
        <location evidence="1">Nucleus</location>
    </subcellularLocation>
</comment>
<dbReference type="CDD" id="cd14687">
    <property type="entry name" value="bZIP_ATF2"/>
    <property type="match status" value="1"/>
</dbReference>
<feature type="compositionally biased region" description="Polar residues" evidence="6">
    <location>
        <begin position="175"/>
        <end position="189"/>
    </location>
</feature>
<feature type="compositionally biased region" description="Polar residues" evidence="6">
    <location>
        <begin position="54"/>
        <end position="68"/>
    </location>
</feature>
<dbReference type="SMART" id="SM00338">
    <property type="entry name" value="BRLZ"/>
    <property type="match status" value="1"/>
</dbReference>
<dbReference type="GeneID" id="27682421"/>
<evidence type="ECO:0000259" key="7">
    <source>
        <dbReference type="PROSITE" id="PS50217"/>
    </source>
</evidence>
<reference evidence="9 10" key="1">
    <citation type="journal article" date="2015" name="Mol. Plant Microbe Interact.">
        <title>Genome, transcriptome, and functional analyses of Penicillium expansum provide new insights into secondary metabolism and pathogenicity.</title>
        <authorList>
            <person name="Ballester A.R."/>
            <person name="Marcet-Houben M."/>
            <person name="Levin E."/>
            <person name="Sela N."/>
            <person name="Selma-Lazaro C."/>
            <person name="Carmona L."/>
            <person name="Wisniewski M."/>
            <person name="Droby S."/>
            <person name="Gonzalez-Candelas L."/>
            <person name="Gabaldon T."/>
        </authorList>
    </citation>
    <scope>NUCLEOTIDE SEQUENCE [LARGE SCALE GENOMIC DNA]</scope>
    <source>
        <strain evidence="9 10">MD-8</strain>
    </source>
</reference>
<dbReference type="SUPFAM" id="SSF48350">
    <property type="entry name" value="GTPase activation domain, GAP"/>
    <property type="match status" value="1"/>
</dbReference>
<dbReference type="InterPro" id="IPR046347">
    <property type="entry name" value="bZIP_sf"/>
</dbReference>
<feature type="domain" description="BZIP" evidence="7">
    <location>
        <begin position="814"/>
        <end position="877"/>
    </location>
</feature>
<feature type="compositionally biased region" description="Polar residues" evidence="6">
    <location>
        <begin position="137"/>
        <end position="146"/>
    </location>
</feature>
<dbReference type="Gene3D" id="1.10.555.10">
    <property type="entry name" value="Rho GTPase activation protein"/>
    <property type="match status" value="1"/>
</dbReference>
<gene>
    <name evidence="9" type="ORF">PEX2_097310</name>
</gene>
<feature type="region of interest" description="Disordered" evidence="6">
    <location>
        <begin position="758"/>
        <end position="779"/>
    </location>
</feature>
<dbReference type="STRING" id="27334.A0A0A2JPK4"/>
<keyword evidence="2" id="KW-0805">Transcription regulation</keyword>
<protein>
    <submittedName>
        <fullName evidence="9">Rho GTPase activation protein</fullName>
    </submittedName>
</protein>
<proteinExistence type="predicted"/>
<dbReference type="VEuPathDB" id="FungiDB:PEXP_060060"/>
<keyword evidence="10" id="KW-1185">Reference proteome</keyword>
<feature type="region of interest" description="Disordered" evidence="6">
    <location>
        <begin position="1"/>
        <end position="197"/>
    </location>
</feature>
<dbReference type="InterPro" id="IPR000198">
    <property type="entry name" value="RhoGAP_dom"/>
</dbReference>
<evidence type="ECO:0000256" key="5">
    <source>
        <dbReference type="SAM" id="Coils"/>
    </source>
</evidence>
<dbReference type="InterPro" id="IPR004827">
    <property type="entry name" value="bZIP"/>
</dbReference>
<dbReference type="PANTHER" id="PTHR19304">
    <property type="entry name" value="CYCLIC-AMP RESPONSE ELEMENT BINDING PROTEIN"/>
    <property type="match status" value="1"/>
</dbReference>
<dbReference type="EMBL" id="JQFZ01000166">
    <property type="protein sequence ID" value="KGO56573.1"/>
    <property type="molecule type" value="Genomic_DNA"/>
</dbReference>
<dbReference type="SUPFAM" id="SSF57959">
    <property type="entry name" value="Leucine zipper domain"/>
    <property type="match status" value="1"/>
</dbReference>
<feature type="compositionally biased region" description="Polar residues" evidence="6">
    <location>
        <begin position="223"/>
        <end position="237"/>
    </location>
</feature>
<dbReference type="GO" id="GO:0005634">
    <property type="term" value="C:nucleus"/>
    <property type="evidence" value="ECO:0007669"/>
    <property type="project" value="UniProtKB-SubCell"/>
</dbReference>
<feature type="compositionally biased region" description="Polar residues" evidence="6">
    <location>
        <begin position="121"/>
        <end position="130"/>
    </location>
</feature>
<feature type="region of interest" description="Disordered" evidence="6">
    <location>
        <begin position="338"/>
        <end position="364"/>
    </location>
</feature>
<feature type="region of interest" description="Disordered" evidence="6">
    <location>
        <begin position="898"/>
        <end position="927"/>
    </location>
</feature>
<dbReference type="InterPro" id="IPR008936">
    <property type="entry name" value="Rho_GTPase_activation_prot"/>
</dbReference>
<evidence type="ECO:0000313" key="10">
    <source>
        <dbReference type="Proteomes" id="UP000030143"/>
    </source>
</evidence>
<evidence type="ECO:0000256" key="1">
    <source>
        <dbReference type="ARBA" id="ARBA00004123"/>
    </source>
</evidence>
<dbReference type="PROSITE" id="PS50238">
    <property type="entry name" value="RHOGAP"/>
    <property type="match status" value="1"/>
</dbReference>
<feature type="compositionally biased region" description="Polar residues" evidence="6">
    <location>
        <begin position="9"/>
        <end position="19"/>
    </location>
</feature>
<comment type="caution">
    <text evidence="9">The sequence shown here is derived from an EMBL/GenBank/DDBJ whole genome shotgun (WGS) entry which is preliminary data.</text>
</comment>
<dbReference type="InterPro" id="IPR051027">
    <property type="entry name" value="bZIP_transcription_factors"/>
</dbReference>
<dbReference type="GO" id="GO:0007165">
    <property type="term" value="P:signal transduction"/>
    <property type="evidence" value="ECO:0007669"/>
    <property type="project" value="InterPro"/>
</dbReference>
<evidence type="ECO:0000256" key="6">
    <source>
        <dbReference type="SAM" id="MobiDB-lite"/>
    </source>
</evidence>
<evidence type="ECO:0000259" key="8">
    <source>
        <dbReference type="PROSITE" id="PS50238"/>
    </source>
</evidence>
<evidence type="ECO:0000256" key="2">
    <source>
        <dbReference type="ARBA" id="ARBA00023015"/>
    </source>
</evidence>
<evidence type="ECO:0000256" key="4">
    <source>
        <dbReference type="ARBA" id="ARBA00023242"/>
    </source>
</evidence>
<dbReference type="AlphaFoldDB" id="A0A0A2JPK4"/>
<keyword evidence="5" id="KW-0175">Coiled coil</keyword>
<dbReference type="Proteomes" id="UP000030143">
    <property type="component" value="Unassembled WGS sequence"/>
</dbReference>
<accession>A0A0A2JPK4</accession>
<dbReference type="HOGENOM" id="CLU_296309_0_0_1"/>
<feature type="coiled-coil region" evidence="5">
    <location>
        <begin position="846"/>
        <end position="873"/>
    </location>
</feature>
<keyword evidence="4" id="KW-0539">Nucleus</keyword>
<dbReference type="PROSITE" id="PS00036">
    <property type="entry name" value="BZIP_BASIC"/>
    <property type="match status" value="1"/>
</dbReference>
<dbReference type="Gene3D" id="1.20.5.170">
    <property type="match status" value="1"/>
</dbReference>
<name>A0A0A2JPK4_PENEN</name>
<feature type="compositionally biased region" description="Polar residues" evidence="6">
    <location>
        <begin position="75"/>
        <end position="86"/>
    </location>
</feature>
<dbReference type="GO" id="GO:0003700">
    <property type="term" value="F:DNA-binding transcription factor activity"/>
    <property type="evidence" value="ECO:0007669"/>
    <property type="project" value="InterPro"/>
</dbReference>
<evidence type="ECO:0000256" key="3">
    <source>
        <dbReference type="ARBA" id="ARBA00023163"/>
    </source>
</evidence>
<evidence type="ECO:0000313" key="9">
    <source>
        <dbReference type="EMBL" id="KGO56573.1"/>
    </source>
</evidence>
<feature type="domain" description="Rho-GAP" evidence="8">
    <location>
        <begin position="426"/>
        <end position="671"/>
    </location>
</feature>
<dbReference type="SMART" id="SM00324">
    <property type="entry name" value="RhoGAP"/>
    <property type="match status" value="1"/>
</dbReference>
<dbReference type="RefSeq" id="XP_016598300.1">
    <property type="nucleotide sequence ID" value="XM_016747001.1"/>
</dbReference>
<organism evidence="9 10">
    <name type="scientific">Penicillium expansum</name>
    <name type="common">Blue mold rot fungus</name>
    <dbReference type="NCBI Taxonomy" id="27334"/>
    <lineage>
        <taxon>Eukaryota</taxon>
        <taxon>Fungi</taxon>
        <taxon>Dikarya</taxon>
        <taxon>Ascomycota</taxon>
        <taxon>Pezizomycotina</taxon>
        <taxon>Eurotiomycetes</taxon>
        <taxon>Eurotiomycetidae</taxon>
        <taxon>Eurotiales</taxon>
        <taxon>Aspergillaceae</taxon>
        <taxon>Penicillium</taxon>
    </lineage>
</organism>
<feature type="compositionally biased region" description="Polar residues" evidence="6">
    <location>
        <begin position="299"/>
        <end position="314"/>
    </location>
</feature>
<dbReference type="PROSITE" id="PS50217">
    <property type="entry name" value="BZIP"/>
    <property type="match status" value="1"/>
</dbReference>
<feature type="region of interest" description="Disordered" evidence="6">
    <location>
        <begin position="223"/>
        <end position="314"/>
    </location>
</feature>
<keyword evidence="3" id="KW-0804">Transcription</keyword>